<dbReference type="RefSeq" id="WP_229734196.1">
    <property type="nucleotide sequence ID" value="NZ_BMHV01000002.1"/>
</dbReference>
<dbReference type="AlphaFoldDB" id="A0A917F4X2"/>
<proteinExistence type="inferred from homology"/>
<comment type="similarity">
    <text evidence="2">Belongs to the DODA-type extradiol aromatic ring-opening dioxygenase family.</text>
</comment>
<dbReference type="PIRSF" id="PIRSF006157">
    <property type="entry name" value="Doxgns_DODA"/>
    <property type="match status" value="1"/>
</dbReference>
<organism evidence="7 8">
    <name type="scientific">Terasakiella brassicae</name>
    <dbReference type="NCBI Taxonomy" id="1634917"/>
    <lineage>
        <taxon>Bacteria</taxon>
        <taxon>Pseudomonadati</taxon>
        <taxon>Pseudomonadota</taxon>
        <taxon>Alphaproteobacteria</taxon>
        <taxon>Rhodospirillales</taxon>
        <taxon>Terasakiellaceae</taxon>
        <taxon>Terasakiella</taxon>
    </lineage>
</organism>
<protein>
    <submittedName>
        <fullName evidence="7">Dioxygenase</fullName>
    </submittedName>
</protein>
<evidence type="ECO:0000256" key="2">
    <source>
        <dbReference type="ARBA" id="ARBA00007581"/>
    </source>
</evidence>
<sequence>MLMPSLFVSHGSPTVMIEPESAGRAFLSSLGEVFPKPRAIVVISAHWETDKPIVTGSPQPETIHDFYGFPDELYQKRYPVAGDPILAYQVAQLVGAEVDETRGLDHGVWSPLSLIYPKADIPVVQLSLQPMQGAQYHYDIGKRLSVLRKDGVLIMASGSVTHNLRELKWYQKTPDVWALEFENWFVNAIQDNDHETLLNALQLAPHYGRVHPHDEHWLPVYVALGAARQRATLLHRGFEHKNLSMAAVRFD</sequence>
<reference evidence="7" key="1">
    <citation type="journal article" date="2014" name="Int. J. Syst. Evol. Microbiol.">
        <title>Complete genome sequence of Corynebacterium casei LMG S-19264T (=DSM 44701T), isolated from a smear-ripened cheese.</title>
        <authorList>
            <consortium name="US DOE Joint Genome Institute (JGI-PGF)"/>
            <person name="Walter F."/>
            <person name="Albersmeier A."/>
            <person name="Kalinowski J."/>
            <person name="Ruckert C."/>
        </authorList>
    </citation>
    <scope>NUCLEOTIDE SEQUENCE</scope>
    <source>
        <strain evidence="7">CGMCC 1.15254</strain>
    </source>
</reference>
<dbReference type="PANTHER" id="PTHR30096:SF0">
    <property type="entry name" value="4,5-DOPA DIOXYGENASE EXTRADIOL-LIKE PROTEIN"/>
    <property type="match status" value="1"/>
</dbReference>
<evidence type="ECO:0000259" key="6">
    <source>
        <dbReference type="Pfam" id="PF02900"/>
    </source>
</evidence>
<keyword evidence="8" id="KW-1185">Reference proteome</keyword>
<keyword evidence="4" id="KW-0862">Zinc</keyword>
<dbReference type="InterPro" id="IPR014436">
    <property type="entry name" value="Extradiol_dOase_DODA"/>
</dbReference>
<dbReference type="GO" id="GO:0016702">
    <property type="term" value="F:oxidoreductase activity, acting on single donors with incorporation of molecular oxygen, incorporation of two atoms of oxygen"/>
    <property type="evidence" value="ECO:0007669"/>
    <property type="project" value="UniProtKB-ARBA"/>
</dbReference>
<dbReference type="CDD" id="cd07363">
    <property type="entry name" value="45_DOPA_Dioxygenase"/>
    <property type="match status" value="1"/>
</dbReference>
<dbReference type="Pfam" id="PF02900">
    <property type="entry name" value="LigB"/>
    <property type="match status" value="1"/>
</dbReference>
<comment type="cofactor">
    <cofactor evidence="1">
        <name>Zn(2+)</name>
        <dbReference type="ChEBI" id="CHEBI:29105"/>
    </cofactor>
</comment>
<dbReference type="SUPFAM" id="SSF53213">
    <property type="entry name" value="LigB-like"/>
    <property type="match status" value="1"/>
</dbReference>
<dbReference type="GO" id="GO:0008270">
    <property type="term" value="F:zinc ion binding"/>
    <property type="evidence" value="ECO:0007669"/>
    <property type="project" value="InterPro"/>
</dbReference>
<dbReference type="Proteomes" id="UP000632498">
    <property type="component" value="Unassembled WGS sequence"/>
</dbReference>
<evidence type="ECO:0000313" key="8">
    <source>
        <dbReference type="Proteomes" id="UP000632498"/>
    </source>
</evidence>
<name>A0A917F4X2_9PROT</name>
<feature type="domain" description="Extradiol ring-cleavage dioxygenase class III enzyme subunit B" evidence="6">
    <location>
        <begin position="35"/>
        <end position="250"/>
    </location>
</feature>
<gene>
    <name evidence="7" type="ORF">GCM10011332_02540</name>
</gene>
<keyword evidence="3" id="KW-0479">Metal-binding</keyword>
<reference evidence="7" key="2">
    <citation type="submission" date="2020-09" db="EMBL/GenBank/DDBJ databases">
        <authorList>
            <person name="Sun Q."/>
            <person name="Zhou Y."/>
        </authorList>
    </citation>
    <scope>NUCLEOTIDE SEQUENCE</scope>
    <source>
        <strain evidence="7">CGMCC 1.15254</strain>
    </source>
</reference>
<evidence type="ECO:0000256" key="1">
    <source>
        <dbReference type="ARBA" id="ARBA00001947"/>
    </source>
</evidence>
<dbReference type="EMBL" id="BMHV01000002">
    <property type="protein sequence ID" value="GGF52808.1"/>
    <property type="molecule type" value="Genomic_DNA"/>
</dbReference>
<evidence type="ECO:0000256" key="3">
    <source>
        <dbReference type="ARBA" id="ARBA00022723"/>
    </source>
</evidence>
<evidence type="ECO:0000313" key="7">
    <source>
        <dbReference type="EMBL" id="GGF52808.1"/>
    </source>
</evidence>
<dbReference type="PANTHER" id="PTHR30096">
    <property type="entry name" value="4,5-DOPA DIOXYGENASE EXTRADIOL-LIKE PROTEIN"/>
    <property type="match status" value="1"/>
</dbReference>
<keyword evidence="5" id="KW-0560">Oxidoreductase</keyword>
<dbReference type="GO" id="GO:0008198">
    <property type="term" value="F:ferrous iron binding"/>
    <property type="evidence" value="ECO:0007669"/>
    <property type="project" value="InterPro"/>
</dbReference>
<comment type="caution">
    <text evidence="7">The sequence shown here is derived from an EMBL/GenBank/DDBJ whole genome shotgun (WGS) entry which is preliminary data.</text>
</comment>
<accession>A0A917F4X2</accession>
<dbReference type="Gene3D" id="3.40.830.10">
    <property type="entry name" value="LigB-like"/>
    <property type="match status" value="1"/>
</dbReference>
<evidence type="ECO:0000256" key="5">
    <source>
        <dbReference type="ARBA" id="ARBA00023002"/>
    </source>
</evidence>
<evidence type="ECO:0000256" key="4">
    <source>
        <dbReference type="ARBA" id="ARBA00022833"/>
    </source>
</evidence>
<keyword evidence="7" id="KW-0223">Dioxygenase</keyword>
<dbReference type="InterPro" id="IPR004183">
    <property type="entry name" value="Xdiol_dOase_suB"/>
</dbReference>